<comment type="caution">
    <text evidence="7">The sequence shown here is derived from an EMBL/GenBank/DDBJ whole genome shotgun (WGS) entry which is preliminary data.</text>
</comment>
<evidence type="ECO:0000256" key="6">
    <source>
        <dbReference type="SAM" id="Phobius"/>
    </source>
</evidence>
<comment type="subcellular location">
    <subcellularLocation>
        <location evidence="1">Cell membrane</location>
        <topology evidence="1">Single-pass membrane protein</topology>
    </subcellularLocation>
</comment>
<evidence type="ECO:0000256" key="4">
    <source>
        <dbReference type="ARBA" id="ARBA00022989"/>
    </source>
</evidence>
<evidence type="ECO:0000256" key="5">
    <source>
        <dbReference type="ARBA" id="ARBA00023136"/>
    </source>
</evidence>
<dbReference type="AlphaFoldDB" id="A0A644TJH5"/>
<organism evidence="7">
    <name type="scientific">bioreactor metagenome</name>
    <dbReference type="NCBI Taxonomy" id="1076179"/>
    <lineage>
        <taxon>unclassified sequences</taxon>
        <taxon>metagenomes</taxon>
        <taxon>ecological metagenomes</taxon>
    </lineage>
</organism>
<dbReference type="GO" id="GO:0022857">
    <property type="term" value="F:transmembrane transporter activity"/>
    <property type="evidence" value="ECO:0007669"/>
    <property type="project" value="InterPro"/>
</dbReference>
<dbReference type="EMBL" id="VSSQ01000035">
    <property type="protein sequence ID" value="MPL67108.1"/>
    <property type="molecule type" value="Genomic_DNA"/>
</dbReference>
<dbReference type="InterPro" id="IPR003400">
    <property type="entry name" value="ExbD"/>
</dbReference>
<sequence>MIKLKKRNTTRAPEIMLSPMIDMSFLLLVFFIFSTMYMSEIKTIPINMPVAQNAAMDTKGNFNVTVKADGSVWLDDKKADVGALVMQAAIEQKRNPKFAVIIRGDKDVNYNNIISLLDKLKGANVTRVGLATDVGEAK</sequence>
<proteinExistence type="predicted"/>
<accession>A0A644TJH5</accession>
<evidence type="ECO:0000256" key="2">
    <source>
        <dbReference type="ARBA" id="ARBA00022475"/>
    </source>
</evidence>
<dbReference type="PANTHER" id="PTHR30558">
    <property type="entry name" value="EXBD MEMBRANE COMPONENT OF PMF-DRIVEN MACROMOLECULE IMPORT SYSTEM"/>
    <property type="match status" value="1"/>
</dbReference>
<evidence type="ECO:0000313" key="7">
    <source>
        <dbReference type="EMBL" id="MPL67108.1"/>
    </source>
</evidence>
<reference evidence="7" key="1">
    <citation type="submission" date="2019-08" db="EMBL/GenBank/DDBJ databases">
        <authorList>
            <person name="Kucharzyk K."/>
            <person name="Murdoch R.W."/>
            <person name="Higgins S."/>
            <person name="Loffler F."/>
        </authorList>
    </citation>
    <scope>NUCLEOTIDE SEQUENCE</scope>
</reference>
<dbReference type="GO" id="GO:0005886">
    <property type="term" value="C:plasma membrane"/>
    <property type="evidence" value="ECO:0007669"/>
    <property type="project" value="UniProtKB-SubCell"/>
</dbReference>
<keyword evidence="3 6" id="KW-0812">Transmembrane</keyword>
<evidence type="ECO:0000256" key="3">
    <source>
        <dbReference type="ARBA" id="ARBA00022692"/>
    </source>
</evidence>
<evidence type="ECO:0008006" key="8">
    <source>
        <dbReference type="Google" id="ProtNLM"/>
    </source>
</evidence>
<keyword evidence="2" id="KW-1003">Cell membrane</keyword>
<keyword evidence="5 6" id="KW-0472">Membrane</keyword>
<name>A0A644TJH5_9ZZZZ</name>
<dbReference type="PANTHER" id="PTHR30558:SF3">
    <property type="entry name" value="BIOPOLYMER TRANSPORT PROTEIN EXBD-RELATED"/>
    <property type="match status" value="1"/>
</dbReference>
<gene>
    <name evidence="7" type="ORF">SDC9_12798</name>
</gene>
<protein>
    <recommendedName>
        <fullName evidence="8">Biopolymer transport protein ExbD</fullName>
    </recommendedName>
</protein>
<dbReference type="Gene3D" id="3.30.420.270">
    <property type="match status" value="1"/>
</dbReference>
<feature type="transmembrane region" description="Helical" evidence="6">
    <location>
        <begin position="20"/>
        <end position="38"/>
    </location>
</feature>
<evidence type="ECO:0000256" key="1">
    <source>
        <dbReference type="ARBA" id="ARBA00004162"/>
    </source>
</evidence>
<dbReference type="Pfam" id="PF02472">
    <property type="entry name" value="ExbD"/>
    <property type="match status" value="1"/>
</dbReference>
<keyword evidence="4 6" id="KW-1133">Transmembrane helix</keyword>